<name>A0A9P7TVH4_9HYPO</name>
<reference evidence="1 2" key="1">
    <citation type="journal article" date="2020" name="bioRxiv">
        <title>Whole genome comparisons of ergot fungi reveals the divergence and evolution of species within the genus Claviceps are the result of varying mechanisms driving genome evolution and host range expansion.</title>
        <authorList>
            <person name="Wyka S.A."/>
            <person name="Mondo S.J."/>
            <person name="Liu M."/>
            <person name="Dettman J."/>
            <person name="Nalam V."/>
            <person name="Broders K.D."/>
        </authorList>
    </citation>
    <scope>NUCLEOTIDE SEQUENCE [LARGE SCALE GENOMIC DNA]</scope>
    <source>
        <strain evidence="1 2">LM576</strain>
    </source>
</reference>
<accession>A0A9P7TVH4</accession>
<evidence type="ECO:0000313" key="2">
    <source>
        <dbReference type="Proteomes" id="UP000732380"/>
    </source>
</evidence>
<dbReference type="AlphaFoldDB" id="A0A9P7TVH4"/>
<organism evidence="1 2">
    <name type="scientific">Claviceps humidiphila</name>
    <dbReference type="NCBI Taxonomy" id="1294629"/>
    <lineage>
        <taxon>Eukaryota</taxon>
        <taxon>Fungi</taxon>
        <taxon>Dikarya</taxon>
        <taxon>Ascomycota</taxon>
        <taxon>Pezizomycotina</taxon>
        <taxon>Sordariomycetes</taxon>
        <taxon>Hypocreomycetidae</taxon>
        <taxon>Hypocreales</taxon>
        <taxon>Clavicipitaceae</taxon>
        <taxon>Claviceps</taxon>
    </lineage>
</organism>
<keyword evidence="2" id="KW-1185">Reference proteome</keyword>
<dbReference type="EMBL" id="SRQM01000066">
    <property type="protein sequence ID" value="KAG6119993.1"/>
    <property type="molecule type" value="Genomic_DNA"/>
</dbReference>
<gene>
    <name evidence="1" type="ORF">E4U13_007058</name>
</gene>
<comment type="caution">
    <text evidence="1">The sequence shown here is derived from an EMBL/GenBank/DDBJ whole genome shotgun (WGS) entry which is preliminary data.</text>
</comment>
<protein>
    <submittedName>
        <fullName evidence="1">Uncharacterized protein</fullName>
    </submittedName>
</protein>
<dbReference type="Proteomes" id="UP000732380">
    <property type="component" value="Unassembled WGS sequence"/>
</dbReference>
<proteinExistence type="predicted"/>
<evidence type="ECO:0000313" key="1">
    <source>
        <dbReference type="EMBL" id="KAG6119993.1"/>
    </source>
</evidence>
<sequence>MRSEDSDRVTASARPNGARYFRLPTDVGRLWTVSTERLSSSTKNAEKEVLDGYQDFDDDILDSDEEHHDLLAGLERTAWSGSRR</sequence>